<evidence type="ECO:0000313" key="1">
    <source>
        <dbReference type="EMBL" id="PCS22688.1"/>
    </source>
</evidence>
<evidence type="ECO:0000313" key="2">
    <source>
        <dbReference type="Proteomes" id="UP000219020"/>
    </source>
</evidence>
<name>A0A2A5T3J3_9GAMM</name>
<reference evidence="2" key="1">
    <citation type="submission" date="2017-04" db="EMBL/GenBank/DDBJ databases">
        <title>Genome evolution of the luminous symbionts of deep sea anglerfish.</title>
        <authorList>
            <person name="Hendry T.A."/>
        </authorList>
    </citation>
    <scope>NUCLEOTIDE SEQUENCE [LARGE SCALE GENOMIC DNA]</scope>
</reference>
<accession>A0A2A5T3J3</accession>
<proteinExistence type="predicted"/>
<dbReference type="Proteomes" id="UP000219020">
    <property type="component" value="Unassembled WGS sequence"/>
</dbReference>
<sequence length="38" mass="4335">MKGKGKGKHKISNWRQYNQALVNRDSITFSIDTTAIKV</sequence>
<comment type="caution">
    <text evidence="1">The sequence shown here is derived from an EMBL/GenBank/DDBJ whole genome shotgun (WGS) entry which is preliminary data.</text>
</comment>
<gene>
    <name evidence="1" type="ORF">BTN49_1640</name>
</gene>
<organism evidence="1 2">
    <name type="scientific">Candidatus Enterovibrio escicola</name>
    <dbReference type="NCBI Taxonomy" id="1927127"/>
    <lineage>
        <taxon>Bacteria</taxon>
        <taxon>Pseudomonadati</taxon>
        <taxon>Pseudomonadota</taxon>
        <taxon>Gammaproteobacteria</taxon>
        <taxon>Vibrionales</taxon>
        <taxon>Vibrionaceae</taxon>
        <taxon>Enterovibrio</taxon>
    </lineage>
</organism>
<dbReference type="AlphaFoldDB" id="A0A2A5T3J3"/>
<protein>
    <submittedName>
        <fullName evidence="1">Mobile element protein</fullName>
    </submittedName>
</protein>
<keyword evidence="2" id="KW-1185">Reference proteome</keyword>
<dbReference type="EMBL" id="NBYY01000015">
    <property type="protein sequence ID" value="PCS22688.1"/>
    <property type="molecule type" value="Genomic_DNA"/>
</dbReference>